<dbReference type="InterPro" id="IPR017937">
    <property type="entry name" value="Thioredoxin_CS"/>
</dbReference>
<evidence type="ECO:0000256" key="2">
    <source>
        <dbReference type="ARBA" id="ARBA00022748"/>
    </source>
</evidence>
<dbReference type="GO" id="GO:0030313">
    <property type="term" value="C:cell envelope"/>
    <property type="evidence" value="ECO:0007669"/>
    <property type="project" value="UniProtKB-SubCell"/>
</dbReference>
<dbReference type="SUPFAM" id="SSF52833">
    <property type="entry name" value="Thioredoxin-like"/>
    <property type="match status" value="1"/>
</dbReference>
<dbReference type="GO" id="GO:0017004">
    <property type="term" value="P:cytochrome complex assembly"/>
    <property type="evidence" value="ECO:0007669"/>
    <property type="project" value="UniProtKB-KW"/>
</dbReference>
<dbReference type="InterPro" id="IPR036249">
    <property type="entry name" value="Thioredoxin-like_sf"/>
</dbReference>
<keyword evidence="4" id="KW-0676">Redox-active center</keyword>
<evidence type="ECO:0000313" key="7">
    <source>
        <dbReference type="Proteomes" id="UP000319040"/>
    </source>
</evidence>
<reference evidence="6 7" key="1">
    <citation type="submission" date="2017-05" db="EMBL/GenBank/DDBJ databases">
        <authorList>
            <person name="Varghese N."/>
            <person name="Submissions S."/>
        </authorList>
    </citation>
    <scope>NUCLEOTIDE SEQUENCE [LARGE SCALE GENOMIC DNA]</scope>
    <source>
        <strain evidence="6 7">DSM 27040</strain>
    </source>
</reference>
<dbReference type="InterPro" id="IPR013766">
    <property type="entry name" value="Thioredoxin_domain"/>
</dbReference>
<dbReference type="PROSITE" id="PS00194">
    <property type="entry name" value="THIOREDOXIN_1"/>
    <property type="match status" value="1"/>
</dbReference>
<dbReference type="Gene3D" id="3.40.30.10">
    <property type="entry name" value="Glutaredoxin"/>
    <property type="match status" value="1"/>
</dbReference>
<dbReference type="Proteomes" id="UP000319040">
    <property type="component" value="Unassembled WGS sequence"/>
</dbReference>
<evidence type="ECO:0000259" key="5">
    <source>
        <dbReference type="PROSITE" id="PS51352"/>
    </source>
</evidence>
<dbReference type="InterPro" id="IPR050553">
    <property type="entry name" value="Thioredoxin_ResA/DsbE_sf"/>
</dbReference>
<dbReference type="GO" id="GO:0016853">
    <property type="term" value="F:isomerase activity"/>
    <property type="evidence" value="ECO:0007669"/>
    <property type="project" value="UniProtKB-KW"/>
</dbReference>
<evidence type="ECO:0000256" key="3">
    <source>
        <dbReference type="ARBA" id="ARBA00023157"/>
    </source>
</evidence>
<organism evidence="6 7">
    <name type="scientific">Saccharicrinis carchari</name>
    <dbReference type="NCBI Taxonomy" id="1168039"/>
    <lineage>
        <taxon>Bacteria</taxon>
        <taxon>Pseudomonadati</taxon>
        <taxon>Bacteroidota</taxon>
        <taxon>Bacteroidia</taxon>
        <taxon>Marinilabiliales</taxon>
        <taxon>Marinilabiliaceae</taxon>
        <taxon>Saccharicrinis</taxon>
    </lineage>
</organism>
<gene>
    <name evidence="6" type="ORF">SAMN06265379_11811</name>
</gene>
<sequence length="166" mass="18321">MLTLIVGVVSASNNDKAKIGLEIGNKAPEIKLLSPQGEVIALSSLKGKMVLIDFWASWCGPCRRENPHVVEAYQNYKDKHFVNGKGFTVYSVSLDKSKDKWTNAITQDNLSWPYHVSDLLGWNSKAAQAYGVRGIPDNFLIDGDGIIVAKRLRGAHLQATLKQLVK</sequence>
<comment type="subcellular location">
    <subcellularLocation>
        <location evidence="1">Cell envelope</location>
    </subcellularLocation>
</comment>
<dbReference type="Pfam" id="PF00578">
    <property type="entry name" value="AhpC-TSA"/>
    <property type="match status" value="1"/>
</dbReference>
<dbReference type="GO" id="GO:0016491">
    <property type="term" value="F:oxidoreductase activity"/>
    <property type="evidence" value="ECO:0007669"/>
    <property type="project" value="InterPro"/>
</dbReference>
<keyword evidence="2" id="KW-0201">Cytochrome c-type biogenesis</keyword>
<dbReference type="PANTHER" id="PTHR42852">
    <property type="entry name" value="THIOL:DISULFIDE INTERCHANGE PROTEIN DSBE"/>
    <property type="match status" value="1"/>
</dbReference>
<dbReference type="PROSITE" id="PS51352">
    <property type="entry name" value="THIOREDOXIN_2"/>
    <property type="match status" value="1"/>
</dbReference>
<evidence type="ECO:0000313" key="6">
    <source>
        <dbReference type="EMBL" id="SMO93094.1"/>
    </source>
</evidence>
<evidence type="ECO:0000256" key="4">
    <source>
        <dbReference type="ARBA" id="ARBA00023284"/>
    </source>
</evidence>
<proteinExistence type="predicted"/>
<keyword evidence="7" id="KW-1185">Reference proteome</keyword>
<evidence type="ECO:0000256" key="1">
    <source>
        <dbReference type="ARBA" id="ARBA00004196"/>
    </source>
</evidence>
<dbReference type="InterPro" id="IPR000866">
    <property type="entry name" value="AhpC/TSA"/>
</dbReference>
<protein>
    <submittedName>
        <fullName evidence="6">Thiol-disulfide isomerase or thioredoxin</fullName>
    </submittedName>
</protein>
<keyword evidence="3" id="KW-1015">Disulfide bond</keyword>
<dbReference type="EMBL" id="FXTB01000018">
    <property type="protein sequence ID" value="SMO93094.1"/>
    <property type="molecule type" value="Genomic_DNA"/>
</dbReference>
<dbReference type="PANTHER" id="PTHR42852:SF6">
    <property type="entry name" value="THIOL:DISULFIDE INTERCHANGE PROTEIN DSBE"/>
    <property type="match status" value="1"/>
</dbReference>
<dbReference type="GO" id="GO:0016209">
    <property type="term" value="F:antioxidant activity"/>
    <property type="evidence" value="ECO:0007669"/>
    <property type="project" value="InterPro"/>
</dbReference>
<name>A0A521FAL2_SACCC</name>
<dbReference type="CDD" id="cd02966">
    <property type="entry name" value="TlpA_like_family"/>
    <property type="match status" value="1"/>
</dbReference>
<dbReference type="AlphaFoldDB" id="A0A521FAL2"/>
<accession>A0A521FAL2</accession>
<feature type="domain" description="Thioredoxin" evidence="5">
    <location>
        <begin position="21"/>
        <end position="166"/>
    </location>
</feature>
<keyword evidence="6" id="KW-0413">Isomerase</keyword>